<feature type="region of interest" description="Disordered" evidence="4">
    <location>
        <begin position="28"/>
        <end position="65"/>
    </location>
</feature>
<dbReference type="AlphaFoldDB" id="A0A316TEV0"/>
<gene>
    <name evidence="6" type="ORF">DJ010_21395</name>
</gene>
<evidence type="ECO:0000256" key="2">
    <source>
        <dbReference type="ARBA" id="ARBA00022729"/>
    </source>
</evidence>
<dbReference type="PANTHER" id="PTHR43248">
    <property type="entry name" value="2-SUCCINYL-6-HYDROXY-2,4-CYCLOHEXADIENE-1-CARBOXYLATE SYNTHASE"/>
    <property type="match status" value="1"/>
</dbReference>
<dbReference type="Gene3D" id="3.40.50.1820">
    <property type="entry name" value="alpha/beta hydrolase"/>
    <property type="match status" value="1"/>
</dbReference>
<dbReference type="SUPFAM" id="SSF53474">
    <property type="entry name" value="alpha/beta-Hydrolases"/>
    <property type="match status" value="1"/>
</dbReference>
<dbReference type="OrthoDB" id="3930934at2"/>
<keyword evidence="7" id="KW-1185">Reference proteome</keyword>
<dbReference type="EMBL" id="QGDD01000014">
    <property type="protein sequence ID" value="PWN00884.1"/>
    <property type="molecule type" value="Genomic_DNA"/>
</dbReference>
<keyword evidence="3 6" id="KW-0378">Hydrolase</keyword>
<name>A0A316TEV0_9ACTN</name>
<dbReference type="PANTHER" id="PTHR43248:SF29">
    <property type="entry name" value="TRIPEPTIDYL AMINOPEPTIDASE"/>
    <property type="match status" value="1"/>
</dbReference>
<dbReference type="GO" id="GO:0016787">
    <property type="term" value="F:hydrolase activity"/>
    <property type="evidence" value="ECO:0007669"/>
    <property type="project" value="UniProtKB-KW"/>
</dbReference>
<feature type="compositionally biased region" description="Polar residues" evidence="4">
    <location>
        <begin position="43"/>
        <end position="58"/>
    </location>
</feature>
<comment type="similarity">
    <text evidence="1">Belongs to the peptidase S33 family.</text>
</comment>
<evidence type="ECO:0000313" key="7">
    <source>
        <dbReference type="Proteomes" id="UP000245507"/>
    </source>
</evidence>
<accession>A0A316TEV0</accession>
<dbReference type="RefSeq" id="WP_109697485.1">
    <property type="nucleotide sequence ID" value="NZ_QGDD01000014.1"/>
</dbReference>
<dbReference type="InterPro" id="IPR029058">
    <property type="entry name" value="AB_hydrolase_fold"/>
</dbReference>
<feature type="domain" description="Peptidase S33 tripeptidyl aminopeptidase-like C-terminal" evidence="5">
    <location>
        <begin position="422"/>
        <end position="524"/>
    </location>
</feature>
<evidence type="ECO:0000256" key="3">
    <source>
        <dbReference type="ARBA" id="ARBA00022801"/>
    </source>
</evidence>
<dbReference type="InterPro" id="IPR013595">
    <property type="entry name" value="Pept_S33_TAP-like_C"/>
</dbReference>
<organism evidence="6 7">
    <name type="scientific">Nocardioides silvaticus</name>
    <dbReference type="NCBI Taxonomy" id="2201891"/>
    <lineage>
        <taxon>Bacteria</taxon>
        <taxon>Bacillati</taxon>
        <taxon>Actinomycetota</taxon>
        <taxon>Actinomycetes</taxon>
        <taxon>Propionibacteriales</taxon>
        <taxon>Nocardioidaceae</taxon>
        <taxon>Nocardioides</taxon>
    </lineage>
</organism>
<dbReference type="Pfam" id="PF08386">
    <property type="entry name" value="Abhydrolase_4"/>
    <property type="match status" value="1"/>
</dbReference>
<sequence length="524" mass="55172">MKKLIVAVVVIWALVVAVGVTVGVVLVTGDDDGDDSTGGDRTTPASSAEPSVTDSGSGPTAPVPAGLESFYSQQIAWEGCGDNECGTLEVPLDYAEPDGETIEINLEVAPATGDRIGAMVVNPGGPGAPGTSVPENADFYFASELRERFDIVGFDPRGTGDSSPVDCLSDPELDDYVAGDPDPDNRAEVAEFVDLGEEFWEGCEEKSGDLGNHVSTIEVARDMDVLRAALGEQKLPYFGFSYGTRLGATYASLFPDNVGPFVLDGAVDPSLSSLEGSLSQAKGFETALRAYLEDCVDGGDCFLGDSVDEGLRTISDLLDEIDADPLPTGEERDLTVGNAFFGLVTPLYSKDNWSYLDIGLQEALEGDGSTLLFLSDAYGSRENGTYTDNSLEAISVVNCLDDPWSIPAKKVPSYFDEFEKASPTFGTVFAWGLTACQGTPFGTTEPEIEVDGAGAGPIVVIGTTRDPATPYEEAVAMAEQLESGVLLTRDGDGHTGYNKGNACIDDTVHAYFVDGTVPDDGTEC</sequence>
<dbReference type="InterPro" id="IPR051601">
    <property type="entry name" value="Serine_prot/Carboxylest_S33"/>
</dbReference>
<evidence type="ECO:0000256" key="1">
    <source>
        <dbReference type="ARBA" id="ARBA00010088"/>
    </source>
</evidence>
<evidence type="ECO:0000313" key="6">
    <source>
        <dbReference type="EMBL" id="PWN00884.1"/>
    </source>
</evidence>
<protein>
    <submittedName>
        <fullName evidence="6">Alpha/beta hydrolase</fullName>
    </submittedName>
</protein>
<keyword evidence="2" id="KW-0732">Signal</keyword>
<comment type="caution">
    <text evidence="6">The sequence shown here is derived from an EMBL/GenBank/DDBJ whole genome shotgun (WGS) entry which is preliminary data.</text>
</comment>
<dbReference type="Proteomes" id="UP000245507">
    <property type="component" value="Unassembled WGS sequence"/>
</dbReference>
<reference evidence="6 7" key="1">
    <citation type="submission" date="2018-05" db="EMBL/GenBank/DDBJ databases">
        <title>Nocardioides silvaticus genome.</title>
        <authorList>
            <person name="Li C."/>
            <person name="Wang G."/>
        </authorList>
    </citation>
    <scope>NUCLEOTIDE SEQUENCE [LARGE SCALE GENOMIC DNA]</scope>
    <source>
        <strain evidence="6 7">CCTCC AB 2018079</strain>
    </source>
</reference>
<proteinExistence type="inferred from homology"/>
<evidence type="ECO:0000259" key="5">
    <source>
        <dbReference type="Pfam" id="PF08386"/>
    </source>
</evidence>
<evidence type="ECO:0000256" key="4">
    <source>
        <dbReference type="SAM" id="MobiDB-lite"/>
    </source>
</evidence>